<sequence length="50" mass="6042">MFQQGREKVSAIHKFPALPPDMIRAREEVRRAQKSLEEKQRQEEDQLFMK</sequence>
<accession>A0A8S2ZAW5</accession>
<feature type="non-terminal residue" evidence="3">
    <location>
        <position position="1"/>
    </location>
</feature>
<dbReference type="Proteomes" id="UP000681720">
    <property type="component" value="Unassembled WGS sequence"/>
</dbReference>
<evidence type="ECO:0000313" key="4">
    <source>
        <dbReference type="Proteomes" id="UP000681720"/>
    </source>
</evidence>
<dbReference type="EMBL" id="CAJOBH010098076">
    <property type="protein sequence ID" value="CAF4599062.1"/>
    <property type="molecule type" value="Genomic_DNA"/>
</dbReference>
<proteinExistence type="predicted"/>
<evidence type="ECO:0000256" key="1">
    <source>
        <dbReference type="SAM" id="MobiDB-lite"/>
    </source>
</evidence>
<feature type="compositionally biased region" description="Basic and acidic residues" evidence="1">
    <location>
        <begin position="29"/>
        <end position="44"/>
    </location>
</feature>
<evidence type="ECO:0000313" key="3">
    <source>
        <dbReference type="EMBL" id="CAF4603058.1"/>
    </source>
</evidence>
<feature type="region of interest" description="Disordered" evidence="1">
    <location>
        <begin position="29"/>
        <end position="50"/>
    </location>
</feature>
<name>A0A8S2ZAW5_9BILA</name>
<reference evidence="3" key="1">
    <citation type="submission" date="2021-02" db="EMBL/GenBank/DDBJ databases">
        <authorList>
            <person name="Nowell W R."/>
        </authorList>
    </citation>
    <scope>NUCLEOTIDE SEQUENCE</scope>
</reference>
<organism evidence="3 4">
    <name type="scientific">Rotaria magnacalcarata</name>
    <dbReference type="NCBI Taxonomy" id="392030"/>
    <lineage>
        <taxon>Eukaryota</taxon>
        <taxon>Metazoa</taxon>
        <taxon>Spiralia</taxon>
        <taxon>Gnathifera</taxon>
        <taxon>Rotifera</taxon>
        <taxon>Eurotatoria</taxon>
        <taxon>Bdelloidea</taxon>
        <taxon>Philodinida</taxon>
        <taxon>Philodinidae</taxon>
        <taxon>Rotaria</taxon>
    </lineage>
</organism>
<dbReference type="EMBL" id="CAJOBJ010104561">
    <property type="protein sequence ID" value="CAF4603058.1"/>
    <property type="molecule type" value="Genomic_DNA"/>
</dbReference>
<gene>
    <name evidence="2" type="ORF">BYL167_LOCUS40045</name>
    <name evidence="3" type="ORF">GIL414_LOCUS39010</name>
</gene>
<dbReference type="Proteomes" id="UP000681967">
    <property type="component" value="Unassembled WGS sequence"/>
</dbReference>
<protein>
    <submittedName>
        <fullName evidence="3">Uncharacterized protein</fullName>
    </submittedName>
</protein>
<comment type="caution">
    <text evidence="3">The sequence shown here is derived from an EMBL/GenBank/DDBJ whole genome shotgun (WGS) entry which is preliminary data.</text>
</comment>
<dbReference type="AlphaFoldDB" id="A0A8S2ZAW5"/>
<evidence type="ECO:0000313" key="2">
    <source>
        <dbReference type="EMBL" id="CAF4599062.1"/>
    </source>
</evidence>